<evidence type="ECO:0000259" key="3">
    <source>
        <dbReference type="Pfam" id="PF11887"/>
    </source>
</evidence>
<sequence>MTRHRRPRQLLAVIGVAAVTASGCSFQGLNSMALPGAVGRGPGALTYHIAVANVGVLEPNSPVMIDDVVVGSIASMRFTNWHADVEISVNPDTPIPANATASIGQSSLLGSMHLAINTPLGQPPTGRLPPGATIPLNRTSTAPSTERTLSSLSAVVNAGGLGQIGDIISNFNAAFSGREGDIRSLLTRLDNVTAVIDTQRDHITESIRTLDRFGATVAAQRDTLTTALRRIPPALDVLRRERPHLTTALDKLRVLSNTSVQFINDSKDDLTTNLRNLEPTLRAFTELGDDLDTALAYTFNYPLSQSFIDRAVRGDYANLYVVVDFTVPRLKRTLFLGTRWGQEGAELVPAPGDPWFQNYTYDPLRAGVSAPPQEPPNPAGDDPQTLPPPDAAPMPAMNGPVLPVTPPPPLLPTELTSDPAPPAGPAPIFAGPYGHHQPPTTPGTAPAGAGG</sequence>
<feature type="region of interest" description="Disordered" evidence="1">
    <location>
        <begin position="363"/>
        <end position="451"/>
    </location>
</feature>
<feature type="compositionally biased region" description="Low complexity" evidence="1">
    <location>
        <begin position="442"/>
        <end position="451"/>
    </location>
</feature>
<dbReference type="Pfam" id="PF02470">
    <property type="entry name" value="MlaD"/>
    <property type="match status" value="1"/>
</dbReference>
<gene>
    <name evidence="4" type="ORF">AWB98_20555</name>
</gene>
<dbReference type="InterPro" id="IPR024516">
    <property type="entry name" value="Mce_C"/>
</dbReference>
<reference evidence="4 5" key="1">
    <citation type="submission" date="2016-01" db="EMBL/GenBank/DDBJ databases">
        <title>The new phylogeny of the genus Mycobacterium.</title>
        <authorList>
            <person name="Tarcisio F."/>
            <person name="Conor M."/>
            <person name="Antonella G."/>
            <person name="Elisabetta G."/>
            <person name="Giulia F.S."/>
            <person name="Sara T."/>
            <person name="Anna F."/>
            <person name="Clotilde B."/>
            <person name="Roberto B."/>
            <person name="Veronica D.S."/>
            <person name="Fabio R."/>
            <person name="Monica P."/>
            <person name="Olivier J."/>
            <person name="Enrico T."/>
            <person name="Nicola S."/>
        </authorList>
    </citation>
    <scope>NUCLEOTIDE SEQUENCE [LARGE SCALE GENOMIC DNA]</scope>
    <source>
        <strain evidence="4 5">CCUG 50187</strain>
    </source>
</reference>
<evidence type="ECO:0000313" key="4">
    <source>
        <dbReference type="EMBL" id="ORV24639.1"/>
    </source>
</evidence>
<dbReference type="EMBL" id="LQOP01000020">
    <property type="protein sequence ID" value="ORV24639.1"/>
    <property type="molecule type" value="Genomic_DNA"/>
</dbReference>
<protein>
    <submittedName>
        <fullName evidence="4">Mammalian cell entry protein</fullName>
    </submittedName>
</protein>
<dbReference type="NCBIfam" id="TIGR00996">
    <property type="entry name" value="Mtu_fam_mce"/>
    <property type="match status" value="1"/>
</dbReference>
<name>A0ABX3V515_9MYCO</name>
<feature type="compositionally biased region" description="Low complexity" evidence="1">
    <location>
        <begin position="393"/>
        <end position="402"/>
    </location>
</feature>
<dbReference type="RefSeq" id="WP_085141438.1">
    <property type="nucleotide sequence ID" value="NZ_JACKVA010000009.1"/>
</dbReference>
<dbReference type="PANTHER" id="PTHR33371">
    <property type="entry name" value="INTERMEMBRANE PHOSPHOLIPID TRANSPORT SYSTEM BINDING PROTEIN MLAD-RELATED"/>
    <property type="match status" value="1"/>
</dbReference>
<dbReference type="Pfam" id="PF11887">
    <property type="entry name" value="Mce4_CUP1"/>
    <property type="match status" value="1"/>
</dbReference>
<dbReference type="InterPro" id="IPR003399">
    <property type="entry name" value="Mce/MlaD"/>
</dbReference>
<organism evidence="4 5">
    <name type="scientific">Mycolicibacterium conceptionense</name>
    <dbReference type="NCBI Taxonomy" id="451644"/>
    <lineage>
        <taxon>Bacteria</taxon>
        <taxon>Bacillati</taxon>
        <taxon>Actinomycetota</taxon>
        <taxon>Actinomycetes</taxon>
        <taxon>Mycobacteriales</taxon>
        <taxon>Mycobacteriaceae</taxon>
        <taxon>Mycolicibacterium</taxon>
    </lineage>
</organism>
<accession>A0ABX3V515</accession>
<dbReference type="PROSITE" id="PS51257">
    <property type="entry name" value="PROKAR_LIPOPROTEIN"/>
    <property type="match status" value="1"/>
</dbReference>
<feature type="domain" description="Mce/MlaD" evidence="2">
    <location>
        <begin position="45"/>
        <end position="118"/>
    </location>
</feature>
<dbReference type="GeneID" id="44297869"/>
<evidence type="ECO:0000256" key="1">
    <source>
        <dbReference type="SAM" id="MobiDB-lite"/>
    </source>
</evidence>
<proteinExistence type="predicted"/>
<dbReference type="Proteomes" id="UP000193811">
    <property type="component" value="Unassembled WGS sequence"/>
</dbReference>
<dbReference type="InterPro" id="IPR005693">
    <property type="entry name" value="Mce"/>
</dbReference>
<feature type="domain" description="Mammalian cell entry C-terminal" evidence="3">
    <location>
        <begin position="127"/>
        <end position="295"/>
    </location>
</feature>
<dbReference type="PANTHER" id="PTHR33371:SF15">
    <property type="entry name" value="LIPOPROTEIN LPRN"/>
    <property type="match status" value="1"/>
</dbReference>
<comment type="caution">
    <text evidence="4">The sequence shown here is derived from an EMBL/GenBank/DDBJ whole genome shotgun (WGS) entry which is preliminary data.</text>
</comment>
<evidence type="ECO:0000259" key="2">
    <source>
        <dbReference type="Pfam" id="PF02470"/>
    </source>
</evidence>
<dbReference type="InterPro" id="IPR052336">
    <property type="entry name" value="MlaD_Phospholipid_Transporter"/>
</dbReference>
<keyword evidence="5" id="KW-1185">Reference proteome</keyword>
<evidence type="ECO:0000313" key="5">
    <source>
        <dbReference type="Proteomes" id="UP000193811"/>
    </source>
</evidence>